<gene>
    <name evidence="7" type="ORF">ACFSUF_21095</name>
</gene>
<dbReference type="SUPFAM" id="SSF48208">
    <property type="entry name" value="Six-hairpin glycosidases"/>
    <property type="match status" value="1"/>
</dbReference>
<feature type="domain" description="Glycoside phosphorylase super sandwich" evidence="4">
    <location>
        <begin position="308"/>
        <end position="556"/>
    </location>
</feature>
<comment type="caution">
    <text evidence="7">The sequence shown here is derived from an EMBL/GenBank/DDBJ whole genome shotgun (WGS) entry which is preliminary data.</text>
</comment>
<dbReference type="InterPro" id="IPR053831">
    <property type="entry name" value="SOGP_N"/>
</dbReference>
<dbReference type="GO" id="GO:0016787">
    <property type="term" value="F:hydrolase activity"/>
    <property type="evidence" value="ECO:0007669"/>
    <property type="project" value="UniProtKB-KW"/>
</dbReference>
<reference evidence="8" key="1">
    <citation type="journal article" date="2019" name="Int. J. Syst. Evol. Microbiol.">
        <title>The Global Catalogue of Microorganisms (GCM) 10K type strain sequencing project: providing services to taxonomists for standard genome sequencing and annotation.</title>
        <authorList>
            <consortium name="The Broad Institute Genomics Platform"/>
            <consortium name="The Broad Institute Genome Sequencing Center for Infectious Disease"/>
            <person name="Wu L."/>
            <person name="Ma J."/>
        </authorList>
    </citation>
    <scope>NUCLEOTIDE SEQUENCE [LARGE SCALE GENOMIC DNA]</scope>
    <source>
        <strain evidence="8">KCTC 3950</strain>
    </source>
</reference>
<evidence type="ECO:0000313" key="8">
    <source>
        <dbReference type="Proteomes" id="UP001597541"/>
    </source>
</evidence>
<proteinExistence type="predicted"/>
<accession>A0ABW5PK63</accession>
<evidence type="ECO:0000313" key="7">
    <source>
        <dbReference type="EMBL" id="MFD2614915.1"/>
    </source>
</evidence>
<dbReference type="EMBL" id="JBHUME010000015">
    <property type="protein sequence ID" value="MFD2614915.1"/>
    <property type="molecule type" value="Genomic_DNA"/>
</dbReference>
<dbReference type="Pfam" id="PF21958">
    <property type="entry name" value="SOGP_N"/>
    <property type="match status" value="1"/>
</dbReference>
<dbReference type="InterPro" id="IPR048771">
    <property type="entry name" value="SOGP_2nd"/>
</dbReference>
<dbReference type="PANTHER" id="PTHR37469:SF2">
    <property type="entry name" value="CELLOBIONIC ACID PHOSPHORYLASE"/>
    <property type="match status" value="1"/>
</dbReference>
<feature type="domain" description="Glycoside phosphorylase C-terminal" evidence="5">
    <location>
        <begin position="1030"/>
        <end position="1115"/>
    </location>
</feature>
<keyword evidence="1" id="KW-0328">Glycosyltransferase</keyword>
<evidence type="ECO:0000259" key="3">
    <source>
        <dbReference type="Pfam" id="PF17167"/>
    </source>
</evidence>
<dbReference type="InterPro" id="IPR033432">
    <property type="entry name" value="GH94_catalytic"/>
</dbReference>
<keyword evidence="7" id="KW-0378">Hydrolase</keyword>
<keyword evidence="2" id="KW-0808">Transferase</keyword>
<dbReference type="Pfam" id="PF17167">
    <property type="entry name" value="Glyco_hydro_94"/>
    <property type="match status" value="1"/>
</dbReference>
<dbReference type="InterPro" id="IPR008928">
    <property type="entry name" value="6-hairpin_glycosidase_sf"/>
</dbReference>
<evidence type="ECO:0000259" key="5">
    <source>
        <dbReference type="Pfam" id="PF21270"/>
    </source>
</evidence>
<dbReference type="Gene3D" id="1.50.10.10">
    <property type="match status" value="1"/>
</dbReference>
<keyword evidence="8" id="KW-1185">Reference proteome</keyword>
<dbReference type="InterPro" id="IPR048773">
    <property type="entry name" value="SOGP_C"/>
</dbReference>
<dbReference type="Pfam" id="PF21250">
    <property type="entry name" value="SOGP_2nd"/>
    <property type="match status" value="1"/>
</dbReference>
<sequence length="1121" mass="125569">MIQATETKLQLQAGELQFTFSPNGDLLEASAGEILINQLAGNPVDGSLNNLYLRLHTGTGITAVPLLGAASASRVSAGETALRFDGETGGVEYSVIFHLTAAGIWFWDIRLTGTNCNADILYGQDLGIGHRGFVRSNEAYVSQYIDHAVFETGELGYIVCSRQNQPQGGRFPYVQQGSLTKASGYSTDGFQFFGLSYKVTDTPEILNKPALANEVYQYEFAYTALQSELVDLNGTARFVFYGLYRPDHADAVTKPDFQEDVAEAWRRVCARPADILRFQHVGQPKPSPLAGPPLQSLPFSGEELKEHFPARKQEEWENGMLLSFFTETHEHVVLQEKEVRTERPHGHILMTGRNASMKPDVLATTSYMYGMFNSQVVVGNTSFNKMISNARSALNLMKTSGQRIYLEHQGRYRLLTMPSAFEMGFHYARWFYKTEDDLITVTNYTRFDTPEIRLEVLSQSGRAYRYLVTQQVVMNGNEYETPFRMQESGGILTFKADEAAMSASIQPELSYRMKVDGAAVTVSDESVLAGHAAPGSASLVVLELAAASSWSLTIQGLLEGGTPAFSHLSFEEESVKFREFYRDVMNGFRLSAGEGQQKLGAEMFKMNTLAWWYTHNMLVHYSSPHGLEQYGGAAWGTRDVCQGPAEYFLATQRYGSVREIIAAVYSAQYEDTGNWPQWFMFDRYKKIQSEESHGDIIVWPLKVIGDYLAATADYGILQEPLPYTDRHTFEFTGRRPALLEHIHKQLDYIRGHFLHDTHLSAYGDGDWDDTLQPANAQLKQFMASSWTVALTYQTIAKLSKVLAGVDIPLSGELAELAARIEADFRRYMLSDEVIPGFVYMEEPGMAERMLHPTDRKTGIQYRLLPMTRSMIGELLSPEEAEAHYQLIQQELFCPDGVRLMNRPAHYAGGVSINFKRAEQASNFGREIGLQYVHAHIRYVEAMAKLGKRGEVWSGLARINPIGLQEVVPNAELRQSNAYFSSSDGKFKSRYEAQQQFSGLRDGSVLVKGGWRIYSSGPGIYMNQLISQALGIRMEGGDLLLDPVLPDHLDGMRFEYRVHGKPVTFVYWVTQSPGSIARVTLNGRPAEASAEANRYRSAGVRISRAWLEENLTDDINIMDIHG</sequence>
<evidence type="ECO:0000256" key="1">
    <source>
        <dbReference type="ARBA" id="ARBA00022676"/>
    </source>
</evidence>
<feature type="domain" description="SOGP N-terminal" evidence="6">
    <location>
        <begin position="19"/>
        <end position="242"/>
    </location>
</feature>
<dbReference type="RefSeq" id="WP_377606302.1">
    <property type="nucleotide sequence ID" value="NZ_JBHUME010000015.1"/>
</dbReference>
<dbReference type="InterPro" id="IPR012341">
    <property type="entry name" value="6hp_glycosidase-like_sf"/>
</dbReference>
<dbReference type="PANTHER" id="PTHR37469">
    <property type="entry name" value="CELLOBIONIC ACID PHOSPHORYLASE-RELATED"/>
    <property type="match status" value="1"/>
</dbReference>
<evidence type="ECO:0000259" key="6">
    <source>
        <dbReference type="Pfam" id="PF21958"/>
    </source>
</evidence>
<feature type="domain" description="Glycosyl hydrolase 94 catalytic" evidence="3">
    <location>
        <begin position="692"/>
        <end position="978"/>
    </location>
</feature>
<dbReference type="Proteomes" id="UP001597541">
    <property type="component" value="Unassembled WGS sequence"/>
</dbReference>
<dbReference type="Gene3D" id="2.60.420.10">
    <property type="entry name" value="Maltose phosphorylase, domain 3"/>
    <property type="match status" value="1"/>
</dbReference>
<organism evidence="7 8">
    <name type="scientific">Paenibacillus gansuensis</name>
    <dbReference type="NCBI Taxonomy" id="306542"/>
    <lineage>
        <taxon>Bacteria</taxon>
        <taxon>Bacillati</taxon>
        <taxon>Bacillota</taxon>
        <taxon>Bacilli</taxon>
        <taxon>Bacillales</taxon>
        <taxon>Paenibacillaceae</taxon>
        <taxon>Paenibacillus</taxon>
    </lineage>
</organism>
<name>A0ABW5PK63_9BACL</name>
<dbReference type="Pfam" id="PF21270">
    <property type="entry name" value="SOGP_4th"/>
    <property type="match status" value="1"/>
</dbReference>
<protein>
    <submittedName>
        <fullName evidence="7">GH36-type glycosyl hydrolase domain-containing protein</fullName>
    </submittedName>
</protein>
<evidence type="ECO:0000259" key="4">
    <source>
        <dbReference type="Pfam" id="PF21250"/>
    </source>
</evidence>
<dbReference type="InterPro" id="IPR052047">
    <property type="entry name" value="GH94_Enzymes"/>
</dbReference>
<evidence type="ECO:0000256" key="2">
    <source>
        <dbReference type="ARBA" id="ARBA00022679"/>
    </source>
</evidence>